<dbReference type="AlphaFoldDB" id="M3J285"/>
<dbReference type="HAMAP" id="MF_00039">
    <property type="entry name" value="Adenylate_kinase_AK6"/>
    <property type="match status" value="1"/>
</dbReference>
<dbReference type="FunFam" id="3.40.50.300:FF:000372">
    <property type="entry name" value="Adenylate kinase isoenzyme 6 homolog"/>
    <property type="match status" value="1"/>
</dbReference>
<dbReference type="GO" id="GO:0005634">
    <property type="term" value="C:nucleus"/>
    <property type="evidence" value="ECO:0007669"/>
    <property type="project" value="UniProtKB-SubCell"/>
</dbReference>
<proteinExistence type="inferred from homology"/>
<feature type="region of interest" description="Disordered" evidence="11">
    <location>
        <begin position="188"/>
        <end position="248"/>
    </location>
</feature>
<dbReference type="GO" id="GO:0016887">
    <property type="term" value="F:ATP hydrolysis activity"/>
    <property type="evidence" value="ECO:0007669"/>
    <property type="project" value="InterPro"/>
</dbReference>
<evidence type="ECO:0000256" key="11">
    <source>
        <dbReference type="SAM" id="MobiDB-lite"/>
    </source>
</evidence>
<dbReference type="OMA" id="QCEIFGT"/>
<dbReference type="OrthoDB" id="10251185at2759"/>
<evidence type="ECO:0000256" key="9">
    <source>
        <dbReference type="ARBA" id="ARBA00022840"/>
    </source>
</evidence>
<evidence type="ECO:0000256" key="4">
    <source>
        <dbReference type="ARBA" id="ARBA00022517"/>
    </source>
</evidence>
<protein>
    <submittedName>
        <fullName evidence="12">Hemoglobin and proliferation regulated protein HBR1</fullName>
    </submittedName>
</protein>
<evidence type="ECO:0000256" key="3">
    <source>
        <dbReference type="ARBA" id="ARBA00022490"/>
    </source>
</evidence>
<accession>M3J285</accession>
<gene>
    <name evidence="12" type="ORF">G210_3782</name>
</gene>
<evidence type="ECO:0000256" key="6">
    <source>
        <dbReference type="ARBA" id="ARBA00022679"/>
    </source>
</evidence>
<dbReference type="PANTHER" id="PTHR12595:SF0">
    <property type="entry name" value="ADENYLATE KINASE ISOENZYME 6"/>
    <property type="match status" value="1"/>
</dbReference>
<dbReference type="Proteomes" id="UP000011777">
    <property type="component" value="Unassembled WGS sequence"/>
</dbReference>
<evidence type="ECO:0000256" key="2">
    <source>
        <dbReference type="ARBA" id="ARBA00004123"/>
    </source>
</evidence>
<dbReference type="PANTHER" id="PTHR12595">
    <property type="entry name" value="POS9-ACTIVATING FACTOR FAP7-RELATED"/>
    <property type="match status" value="1"/>
</dbReference>
<dbReference type="GO" id="GO:0005737">
    <property type="term" value="C:cytoplasm"/>
    <property type="evidence" value="ECO:0007669"/>
    <property type="project" value="TreeGrafter"/>
</dbReference>
<name>M3J285_CANMX</name>
<keyword evidence="4" id="KW-0690">Ribosome biogenesis</keyword>
<evidence type="ECO:0000256" key="10">
    <source>
        <dbReference type="ARBA" id="ARBA00023242"/>
    </source>
</evidence>
<dbReference type="Pfam" id="PF13238">
    <property type="entry name" value="AAA_18"/>
    <property type="match status" value="1"/>
</dbReference>
<dbReference type="InterPro" id="IPR020618">
    <property type="entry name" value="Adenyl_kinase_AK6"/>
</dbReference>
<keyword evidence="6" id="KW-0808">Transferase</keyword>
<evidence type="ECO:0000256" key="1">
    <source>
        <dbReference type="ARBA" id="ARBA00000582"/>
    </source>
</evidence>
<evidence type="ECO:0000256" key="7">
    <source>
        <dbReference type="ARBA" id="ARBA00022741"/>
    </source>
</evidence>
<sequence>MSRRPIPNIIITGTPGCGKSSHSASLVSQLNEELGKETTVNFKHFNISEIAKERNCIDSYDAKLDTSVVDEDKLLDTLEPDLEKGGVVLDWHCCDIFPERLIDLVIVLRTDNSKLFDRLKTRNYNDLKLQENLDCEIMEVILQEARDSYIPDIVIELRSDTAEEMDENVDRINSWVVKWIEDHPNGVTNELQKQYHDDDEEEEDDDDEEEGESDEYELEEEEQDEEQEREDEEEETNEEMEHTEDIAQ</sequence>
<evidence type="ECO:0000256" key="8">
    <source>
        <dbReference type="ARBA" id="ARBA00022777"/>
    </source>
</evidence>
<organism evidence="12 13">
    <name type="scientific">Candida maltosa (strain Xu316)</name>
    <name type="common">Yeast</name>
    <dbReference type="NCBI Taxonomy" id="1245528"/>
    <lineage>
        <taxon>Eukaryota</taxon>
        <taxon>Fungi</taxon>
        <taxon>Dikarya</taxon>
        <taxon>Ascomycota</taxon>
        <taxon>Saccharomycotina</taxon>
        <taxon>Pichiomycetes</taxon>
        <taxon>Debaryomycetaceae</taxon>
        <taxon>Candida/Lodderomyces clade</taxon>
        <taxon>Candida</taxon>
    </lineage>
</organism>
<dbReference type="InterPro" id="IPR027417">
    <property type="entry name" value="P-loop_NTPase"/>
</dbReference>
<keyword evidence="3" id="KW-0963">Cytoplasm</keyword>
<keyword evidence="7" id="KW-0547">Nucleotide-binding</keyword>
<reference evidence="12 13" key="1">
    <citation type="submission" date="2013-02" db="EMBL/GenBank/DDBJ databases">
        <title>Genome sequence of Candida maltosa Xu316, a potential industrial strain for xylitol and ethanol production.</title>
        <authorList>
            <person name="Yu J."/>
            <person name="Wang Q."/>
            <person name="Geng X."/>
            <person name="Bao W."/>
            <person name="He P."/>
            <person name="Cai J."/>
        </authorList>
    </citation>
    <scope>NUCLEOTIDE SEQUENCE [LARGE SCALE GENOMIC DNA]</scope>
    <source>
        <strain evidence="13">Xu316</strain>
    </source>
</reference>
<keyword evidence="10" id="KW-0539">Nucleus</keyword>
<dbReference type="GO" id="GO:0004017">
    <property type="term" value="F:AMP kinase activity"/>
    <property type="evidence" value="ECO:0007669"/>
    <property type="project" value="UniProtKB-EC"/>
</dbReference>
<evidence type="ECO:0000313" key="13">
    <source>
        <dbReference type="Proteomes" id="UP000011777"/>
    </source>
</evidence>
<dbReference type="EMBL" id="AOGT01002214">
    <property type="protein sequence ID" value="EMG45983.1"/>
    <property type="molecule type" value="Genomic_DNA"/>
</dbReference>
<keyword evidence="13" id="KW-1185">Reference proteome</keyword>
<dbReference type="SUPFAM" id="SSF52540">
    <property type="entry name" value="P-loop containing nucleoside triphosphate hydrolases"/>
    <property type="match status" value="1"/>
</dbReference>
<feature type="non-terminal residue" evidence="12">
    <location>
        <position position="1"/>
    </location>
</feature>
<dbReference type="eggNOG" id="KOG3347">
    <property type="taxonomic scope" value="Eukaryota"/>
</dbReference>
<dbReference type="HOGENOM" id="CLU_079096_3_0_1"/>
<keyword evidence="9" id="KW-0067">ATP-binding</keyword>
<dbReference type="GO" id="GO:0006364">
    <property type="term" value="P:rRNA processing"/>
    <property type="evidence" value="ECO:0007669"/>
    <property type="project" value="UniProtKB-KW"/>
</dbReference>
<dbReference type="Gene3D" id="3.40.50.300">
    <property type="entry name" value="P-loop containing nucleotide triphosphate hydrolases"/>
    <property type="match status" value="1"/>
</dbReference>
<keyword evidence="5" id="KW-0698">rRNA processing</keyword>
<dbReference type="GO" id="GO:0005524">
    <property type="term" value="F:ATP binding"/>
    <property type="evidence" value="ECO:0007669"/>
    <property type="project" value="UniProtKB-KW"/>
</dbReference>
<dbReference type="STRING" id="1245528.M3J285"/>
<comment type="subcellular location">
    <subcellularLocation>
        <location evidence="2">Nucleus</location>
    </subcellularLocation>
</comment>
<feature type="compositionally biased region" description="Basic and acidic residues" evidence="11">
    <location>
        <begin position="239"/>
        <end position="248"/>
    </location>
</feature>
<comment type="catalytic activity">
    <reaction evidence="1">
        <text>AMP + ATP = 2 ADP</text>
        <dbReference type="Rhea" id="RHEA:12973"/>
        <dbReference type="ChEBI" id="CHEBI:30616"/>
        <dbReference type="ChEBI" id="CHEBI:456215"/>
        <dbReference type="ChEBI" id="CHEBI:456216"/>
        <dbReference type="EC" id="2.7.4.3"/>
    </reaction>
</comment>
<feature type="compositionally biased region" description="Acidic residues" evidence="11">
    <location>
        <begin position="197"/>
        <end position="238"/>
    </location>
</feature>
<evidence type="ECO:0000256" key="5">
    <source>
        <dbReference type="ARBA" id="ARBA00022552"/>
    </source>
</evidence>
<evidence type="ECO:0000313" key="12">
    <source>
        <dbReference type="EMBL" id="EMG45983.1"/>
    </source>
</evidence>
<keyword evidence="8" id="KW-0418">Kinase</keyword>
<comment type="caution">
    <text evidence="12">The sequence shown here is derived from an EMBL/GenBank/DDBJ whole genome shotgun (WGS) entry which is preliminary data.</text>
</comment>